<proteinExistence type="predicted"/>
<accession>A0A8S5MFK4</accession>
<feature type="compositionally biased region" description="Polar residues" evidence="1">
    <location>
        <begin position="19"/>
        <end position="30"/>
    </location>
</feature>
<evidence type="ECO:0000313" key="2">
    <source>
        <dbReference type="EMBL" id="DAD80976.1"/>
    </source>
</evidence>
<name>A0A8S5MFK4_9CAUD</name>
<feature type="region of interest" description="Disordered" evidence="1">
    <location>
        <begin position="1"/>
        <end position="30"/>
    </location>
</feature>
<organism evidence="2">
    <name type="scientific">Podoviridae sp. ct9P15</name>
    <dbReference type="NCBI Taxonomy" id="2826543"/>
    <lineage>
        <taxon>Viruses</taxon>
        <taxon>Duplodnaviria</taxon>
        <taxon>Heunggongvirae</taxon>
        <taxon>Uroviricota</taxon>
        <taxon>Caudoviricetes</taxon>
    </lineage>
</organism>
<protein>
    <submittedName>
        <fullName evidence="2">Uncharacterized protein</fullName>
    </submittedName>
</protein>
<evidence type="ECO:0000256" key="1">
    <source>
        <dbReference type="SAM" id="MobiDB-lite"/>
    </source>
</evidence>
<sequence>MGLLFAEESGSMPLLETCRPTQDPQPQKQS</sequence>
<dbReference type="EMBL" id="BK014892">
    <property type="protein sequence ID" value="DAD80976.1"/>
    <property type="molecule type" value="Genomic_DNA"/>
</dbReference>
<reference evidence="2" key="1">
    <citation type="journal article" date="2021" name="Proc. Natl. Acad. Sci. U.S.A.">
        <title>A Catalog of Tens of Thousands of Viruses from Human Metagenomes Reveals Hidden Associations with Chronic Diseases.</title>
        <authorList>
            <person name="Tisza M.J."/>
            <person name="Buck C.B."/>
        </authorList>
    </citation>
    <scope>NUCLEOTIDE SEQUENCE</scope>
    <source>
        <strain evidence="2">Ct9P15</strain>
    </source>
</reference>